<protein>
    <submittedName>
        <fullName evidence="1">Uncharacterized protein</fullName>
    </submittedName>
</protein>
<reference evidence="2" key="1">
    <citation type="submission" date="2016-10" db="EMBL/GenBank/DDBJ databases">
        <authorList>
            <person name="Varghese N."/>
            <person name="Submissions S."/>
        </authorList>
    </citation>
    <scope>NUCLEOTIDE SEQUENCE [LARGE SCALE GENOMIC DNA]</scope>
    <source>
        <strain evidence="2">CGMCC 1.10971</strain>
    </source>
</reference>
<dbReference type="AlphaFoldDB" id="A0A1I2LN76"/>
<organism evidence="1 2">
    <name type="scientific">Neptunomonas qingdaonensis</name>
    <dbReference type="NCBI Taxonomy" id="1045558"/>
    <lineage>
        <taxon>Bacteria</taxon>
        <taxon>Pseudomonadati</taxon>
        <taxon>Pseudomonadota</taxon>
        <taxon>Gammaproteobacteria</taxon>
        <taxon>Oceanospirillales</taxon>
        <taxon>Oceanospirillaceae</taxon>
        <taxon>Neptunomonas</taxon>
    </lineage>
</organism>
<sequence>MYSLTFIDSNTLKFIQILAIRLTLVESRLSLPSIPHFSLASDYVDIIYQAVH</sequence>
<gene>
    <name evidence="1" type="ORF">SAMN05216175_101100</name>
</gene>
<proteinExistence type="predicted"/>
<dbReference type="EMBL" id="FOOU01000001">
    <property type="protein sequence ID" value="SFF79910.1"/>
    <property type="molecule type" value="Genomic_DNA"/>
</dbReference>
<evidence type="ECO:0000313" key="2">
    <source>
        <dbReference type="Proteomes" id="UP000198623"/>
    </source>
</evidence>
<accession>A0A1I2LN76</accession>
<name>A0A1I2LN76_9GAMM</name>
<evidence type="ECO:0000313" key="1">
    <source>
        <dbReference type="EMBL" id="SFF79910.1"/>
    </source>
</evidence>
<keyword evidence="2" id="KW-1185">Reference proteome</keyword>
<dbReference type="Proteomes" id="UP000198623">
    <property type="component" value="Unassembled WGS sequence"/>
</dbReference>